<dbReference type="GO" id="GO:0000155">
    <property type="term" value="F:phosphorelay sensor kinase activity"/>
    <property type="evidence" value="ECO:0007669"/>
    <property type="project" value="InterPro"/>
</dbReference>
<dbReference type="RefSeq" id="WP_209531609.1">
    <property type="nucleotide sequence ID" value="NZ_JAEEGA010000019.1"/>
</dbReference>
<dbReference type="InterPro" id="IPR004358">
    <property type="entry name" value="Sig_transdc_His_kin-like_C"/>
</dbReference>
<dbReference type="EC" id="2.7.13.3" evidence="3"/>
<name>A0A940PF99_9ENTE</name>
<evidence type="ECO:0000256" key="6">
    <source>
        <dbReference type="ARBA" id="ARBA00022741"/>
    </source>
</evidence>
<evidence type="ECO:0000256" key="4">
    <source>
        <dbReference type="ARBA" id="ARBA00022553"/>
    </source>
</evidence>
<dbReference type="Pfam" id="PF02518">
    <property type="entry name" value="HATPase_c"/>
    <property type="match status" value="1"/>
</dbReference>
<dbReference type="InterPro" id="IPR036890">
    <property type="entry name" value="HATPase_C_sf"/>
</dbReference>
<keyword evidence="11" id="KW-1133">Transmembrane helix</keyword>
<keyword evidence="7 14" id="KW-0418">Kinase</keyword>
<keyword evidence="10 11" id="KW-0472">Membrane</keyword>
<protein>
    <recommendedName>
        <fullName evidence="3">histidine kinase</fullName>
        <ecNumber evidence="3">2.7.13.3</ecNumber>
    </recommendedName>
</protein>
<evidence type="ECO:0000313" key="14">
    <source>
        <dbReference type="EMBL" id="MBP1043780.1"/>
    </source>
</evidence>
<dbReference type="FunFam" id="1.10.287.130:FF:000001">
    <property type="entry name" value="Two-component sensor histidine kinase"/>
    <property type="match status" value="1"/>
</dbReference>
<dbReference type="Pfam" id="PF00512">
    <property type="entry name" value="HisKA"/>
    <property type="match status" value="1"/>
</dbReference>
<accession>A0A940PF99</accession>
<dbReference type="SUPFAM" id="SSF55874">
    <property type="entry name" value="ATPase domain of HSP90 chaperone/DNA topoisomerase II/histidine kinase"/>
    <property type="match status" value="1"/>
</dbReference>
<dbReference type="Gene3D" id="1.10.287.130">
    <property type="match status" value="1"/>
</dbReference>
<comment type="catalytic activity">
    <reaction evidence="1">
        <text>ATP + protein L-histidine = ADP + protein N-phospho-L-histidine.</text>
        <dbReference type="EC" id="2.7.13.3"/>
    </reaction>
</comment>
<dbReference type="GO" id="GO:0030295">
    <property type="term" value="F:protein kinase activator activity"/>
    <property type="evidence" value="ECO:0007669"/>
    <property type="project" value="TreeGrafter"/>
</dbReference>
<dbReference type="SMART" id="SM00388">
    <property type="entry name" value="HisKA"/>
    <property type="match status" value="1"/>
</dbReference>
<dbReference type="CDD" id="cd06225">
    <property type="entry name" value="HAMP"/>
    <property type="match status" value="1"/>
</dbReference>
<feature type="transmembrane region" description="Helical" evidence="11">
    <location>
        <begin position="12"/>
        <end position="34"/>
    </location>
</feature>
<feature type="transmembrane region" description="Helical" evidence="11">
    <location>
        <begin position="46"/>
        <end position="67"/>
    </location>
</feature>
<evidence type="ECO:0000259" key="13">
    <source>
        <dbReference type="PROSITE" id="PS50885"/>
    </source>
</evidence>
<keyword evidence="6" id="KW-0547">Nucleotide-binding</keyword>
<sequence>MKRTWTLRWHFVASVMFIMLLAGIISVILFIVLTKLNIPGFNNSPWIRLISLSLASFIIGSLVSIAISNSVLRTSQQLIKGTQQIANGNYKVKIPITNHHQTEINELIGNFNQMAQALDNVEIIHNDFINNFSHEFKTPIVSIKGFAKQLQDTTLSEAERQESIQIIISESERLARLSSNILQLSNLENHEIVRLQLAPYSLDEQLRNCLLLLQQEWEEKELHLDLNLEPITFTGDQEMMMSLWLNLLNNAIKFSHPQGTLTIRCYHVADQVKVKIRDTGIGMEDTVRAHIFDKFYQGDPAHQEIGSGLGLAIAQRITTLHQGKISVRSVLNEGTTFTVKFENN</sequence>
<gene>
    <name evidence="14" type="ORF">I6N95_22380</name>
</gene>
<dbReference type="Proteomes" id="UP000674938">
    <property type="component" value="Unassembled WGS sequence"/>
</dbReference>
<reference evidence="14" key="1">
    <citation type="submission" date="2020-12" db="EMBL/GenBank/DDBJ databases">
        <title>Vagococcus allomyrinae sp. nov. and Enterococcus lavae sp. nov., isolated from the larvae of Allomyrina dichotoma.</title>
        <authorList>
            <person name="Lee S.D."/>
        </authorList>
    </citation>
    <scope>NUCLEOTIDE SEQUENCE</scope>
    <source>
        <strain evidence="14">BWB3-3</strain>
    </source>
</reference>
<proteinExistence type="predicted"/>
<dbReference type="CDD" id="cd00082">
    <property type="entry name" value="HisKA"/>
    <property type="match status" value="1"/>
</dbReference>
<comment type="subcellular location">
    <subcellularLocation>
        <location evidence="2">Membrane</location>
    </subcellularLocation>
</comment>
<dbReference type="PROSITE" id="PS50885">
    <property type="entry name" value="HAMP"/>
    <property type="match status" value="1"/>
</dbReference>
<evidence type="ECO:0000259" key="12">
    <source>
        <dbReference type="PROSITE" id="PS50109"/>
    </source>
</evidence>
<dbReference type="InterPro" id="IPR036097">
    <property type="entry name" value="HisK_dim/P_sf"/>
</dbReference>
<evidence type="ECO:0000256" key="11">
    <source>
        <dbReference type="SAM" id="Phobius"/>
    </source>
</evidence>
<evidence type="ECO:0000256" key="10">
    <source>
        <dbReference type="ARBA" id="ARBA00023136"/>
    </source>
</evidence>
<feature type="domain" description="HAMP" evidence="13">
    <location>
        <begin position="69"/>
        <end position="123"/>
    </location>
</feature>
<evidence type="ECO:0000256" key="8">
    <source>
        <dbReference type="ARBA" id="ARBA00022840"/>
    </source>
</evidence>
<dbReference type="Gene3D" id="6.10.340.10">
    <property type="match status" value="1"/>
</dbReference>
<keyword evidence="11" id="KW-0812">Transmembrane</keyword>
<dbReference type="AlphaFoldDB" id="A0A940PF99"/>
<dbReference type="InterPro" id="IPR003660">
    <property type="entry name" value="HAMP_dom"/>
</dbReference>
<dbReference type="EMBL" id="JAEEGA010000019">
    <property type="protein sequence ID" value="MBP1043780.1"/>
    <property type="molecule type" value="Genomic_DNA"/>
</dbReference>
<dbReference type="PROSITE" id="PS50109">
    <property type="entry name" value="HIS_KIN"/>
    <property type="match status" value="1"/>
</dbReference>
<feature type="domain" description="Histidine kinase" evidence="12">
    <location>
        <begin position="131"/>
        <end position="344"/>
    </location>
</feature>
<dbReference type="InterPro" id="IPR003594">
    <property type="entry name" value="HATPase_dom"/>
</dbReference>
<dbReference type="SUPFAM" id="SSF158472">
    <property type="entry name" value="HAMP domain-like"/>
    <property type="match status" value="1"/>
</dbReference>
<keyword evidence="8" id="KW-0067">ATP-binding</keyword>
<dbReference type="PANTHER" id="PTHR42878">
    <property type="entry name" value="TWO-COMPONENT HISTIDINE KINASE"/>
    <property type="match status" value="1"/>
</dbReference>
<dbReference type="InterPro" id="IPR050351">
    <property type="entry name" value="BphY/WalK/GraS-like"/>
</dbReference>
<dbReference type="Gene3D" id="3.30.565.10">
    <property type="entry name" value="Histidine kinase-like ATPase, C-terminal domain"/>
    <property type="match status" value="1"/>
</dbReference>
<dbReference type="PANTHER" id="PTHR42878:SF7">
    <property type="entry name" value="SENSOR HISTIDINE KINASE GLRK"/>
    <property type="match status" value="1"/>
</dbReference>
<evidence type="ECO:0000256" key="1">
    <source>
        <dbReference type="ARBA" id="ARBA00000085"/>
    </source>
</evidence>
<dbReference type="FunFam" id="3.30.565.10:FF:000006">
    <property type="entry name" value="Sensor histidine kinase WalK"/>
    <property type="match status" value="1"/>
</dbReference>
<dbReference type="SMART" id="SM00387">
    <property type="entry name" value="HATPase_c"/>
    <property type="match status" value="1"/>
</dbReference>
<dbReference type="GO" id="GO:0007234">
    <property type="term" value="P:osmosensory signaling via phosphorelay pathway"/>
    <property type="evidence" value="ECO:0007669"/>
    <property type="project" value="TreeGrafter"/>
</dbReference>
<dbReference type="GO" id="GO:0016020">
    <property type="term" value="C:membrane"/>
    <property type="evidence" value="ECO:0007669"/>
    <property type="project" value="UniProtKB-SubCell"/>
</dbReference>
<organism evidence="14 15">
    <name type="scientific">Vagococcus allomyrinae</name>
    <dbReference type="NCBI Taxonomy" id="2794353"/>
    <lineage>
        <taxon>Bacteria</taxon>
        <taxon>Bacillati</taxon>
        <taxon>Bacillota</taxon>
        <taxon>Bacilli</taxon>
        <taxon>Lactobacillales</taxon>
        <taxon>Enterococcaceae</taxon>
        <taxon>Vagococcus</taxon>
    </lineage>
</organism>
<keyword evidence="5" id="KW-0808">Transferase</keyword>
<keyword evidence="15" id="KW-1185">Reference proteome</keyword>
<dbReference type="SUPFAM" id="SSF47384">
    <property type="entry name" value="Homodimeric domain of signal transducing histidine kinase"/>
    <property type="match status" value="1"/>
</dbReference>
<evidence type="ECO:0000256" key="2">
    <source>
        <dbReference type="ARBA" id="ARBA00004370"/>
    </source>
</evidence>
<evidence type="ECO:0000313" key="15">
    <source>
        <dbReference type="Proteomes" id="UP000674938"/>
    </source>
</evidence>
<evidence type="ECO:0000256" key="9">
    <source>
        <dbReference type="ARBA" id="ARBA00023012"/>
    </source>
</evidence>
<dbReference type="GO" id="GO:0000156">
    <property type="term" value="F:phosphorelay response regulator activity"/>
    <property type="evidence" value="ECO:0007669"/>
    <property type="project" value="TreeGrafter"/>
</dbReference>
<dbReference type="Pfam" id="PF00672">
    <property type="entry name" value="HAMP"/>
    <property type="match status" value="1"/>
</dbReference>
<comment type="caution">
    <text evidence="14">The sequence shown here is derived from an EMBL/GenBank/DDBJ whole genome shotgun (WGS) entry which is preliminary data.</text>
</comment>
<evidence type="ECO:0000256" key="3">
    <source>
        <dbReference type="ARBA" id="ARBA00012438"/>
    </source>
</evidence>
<evidence type="ECO:0000256" key="5">
    <source>
        <dbReference type="ARBA" id="ARBA00022679"/>
    </source>
</evidence>
<evidence type="ECO:0000256" key="7">
    <source>
        <dbReference type="ARBA" id="ARBA00022777"/>
    </source>
</evidence>
<keyword evidence="4" id="KW-0597">Phosphoprotein</keyword>
<dbReference type="PRINTS" id="PR00344">
    <property type="entry name" value="BCTRLSENSOR"/>
</dbReference>
<dbReference type="InterPro" id="IPR003661">
    <property type="entry name" value="HisK_dim/P_dom"/>
</dbReference>
<keyword evidence="9" id="KW-0902">Two-component regulatory system</keyword>
<dbReference type="SMART" id="SM00304">
    <property type="entry name" value="HAMP"/>
    <property type="match status" value="1"/>
</dbReference>
<dbReference type="InterPro" id="IPR005467">
    <property type="entry name" value="His_kinase_dom"/>
</dbReference>
<dbReference type="CDD" id="cd00075">
    <property type="entry name" value="HATPase"/>
    <property type="match status" value="1"/>
</dbReference>